<feature type="region of interest" description="Disordered" evidence="1">
    <location>
        <begin position="1"/>
        <end position="21"/>
    </location>
</feature>
<name>A0ABW3M220_9PSEU</name>
<protein>
    <submittedName>
        <fullName evidence="2">Uncharacterized protein</fullName>
    </submittedName>
</protein>
<proteinExistence type="predicted"/>
<evidence type="ECO:0000313" key="3">
    <source>
        <dbReference type="Proteomes" id="UP001597045"/>
    </source>
</evidence>
<evidence type="ECO:0000313" key="2">
    <source>
        <dbReference type="EMBL" id="MFD1044730.1"/>
    </source>
</evidence>
<gene>
    <name evidence="2" type="ORF">ACFQ1S_03540</name>
</gene>
<feature type="non-terminal residue" evidence="2">
    <location>
        <position position="1"/>
    </location>
</feature>
<keyword evidence="3" id="KW-1185">Reference proteome</keyword>
<evidence type="ECO:0000256" key="1">
    <source>
        <dbReference type="SAM" id="MobiDB-lite"/>
    </source>
</evidence>
<organism evidence="2 3">
    <name type="scientific">Kibdelosporangium lantanae</name>
    <dbReference type="NCBI Taxonomy" id="1497396"/>
    <lineage>
        <taxon>Bacteria</taxon>
        <taxon>Bacillati</taxon>
        <taxon>Actinomycetota</taxon>
        <taxon>Actinomycetes</taxon>
        <taxon>Pseudonocardiales</taxon>
        <taxon>Pseudonocardiaceae</taxon>
        <taxon>Kibdelosporangium</taxon>
    </lineage>
</organism>
<accession>A0ABW3M220</accession>
<reference evidence="3" key="1">
    <citation type="journal article" date="2019" name="Int. J. Syst. Evol. Microbiol.">
        <title>The Global Catalogue of Microorganisms (GCM) 10K type strain sequencing project: providing services to taxonomists for standard genome sequencing and annotation.</title>
        <authorList>
            <consortium name="The Broad Institute Genomics Platform"/>
            <consortium name="The Broad Institute Genome Sequencing Center for Infectious Disease"/>
            <person name="Wu L."/>
            <person name="Ma J."/>
        </authorList>
    </citation>
    <scope>NUCLEOTIDE SEQUENCE [LARGE SCALE GENOMIC DNA]</scope>
    <source>
        <strain evidence="3">JCM 31486</strain>
    </source>
</reference>
<dbReference type="Proteomes" id="UP001597045">
    <property type="component" value="Unassembled WGS sequence"/>
</dbReference>
<sequence length="61" mass="6418">GLVSSAGRLPPVRGDPVSTVDASPAKVNALPSRTGIALIHFFRFLQGGKRSKPDRPTRAPP</sequence>
<dbReference type="EMBL" id="JBHTIS010000111">
    <property type="protein sequence ID" value="MFD1044730.1"/>
    <property type="molecule type" value="Genomic_DNA"/>
</dbReference>
<comment type="caution">
    <text evidence="2">The sequence shown here is derived from an EMBL/GenBank/DDBJ whole genome shotgun (WGS) entry which is preliminary data.</text>
</comment>